<keyword evidence="3" id="KW-1185">Reference proteome</keyword>
<feature type="signal peptide" evidence="1">
    <location>
        <begin position="1"/>
        <end position="16"/>
    </location>
</feature>
<gene>
    <name evidence="2" type="ORF">QE152_g25775</name>
</gene>
<accession>A0AAW1JZY6</accession>
<reference evidence="2 3" key="1">
    <citation type="journal article" date="2024" name="BMC Genomics">
        <title>De novo assembly and annotation of Popillia japonica's genome with initial clues to its potential as an invasive pest.</title>
        <authorList>
            <person name="Cucini C."/>
            <person name="Boschi S."/>
            <person name="Funari R."/>
            <person name="Cardaioli E."/>
            <person name="Iannotti N."/>
            <person name="Marturano G."/>
            <person name="Paoli F."/>
            <person name="Bruttini M."/>
            <person name="Carapelli A."/>
            <person name="Frati F."/>
            <person name="Nardi F."/>
        </authorList>
    </citation>
    <scope>NUCLEOTIDE SEQUENCE [LARGE SCALE GENOMIC DNA]</scope>
    <source>
        <strain evidence="2">DMR45628</strain>
    </source>
</reference>
<feature type="chain" id="PRO_5043643172" description="Secreted protein" evidence="1">
    <location>
        <begin position="17"/>
        <end position="244"/>
    </location>
</feature>
<organism evidence="2 3">
    <name type="scientific">Popillia japonica</name>
    <name type="common">Japanese beetle</name>
    <dbReference type="NCBI Taxonomy" id="7064"/>
    <lineage>
        <taxon>Eukaryota</taxon>
        <taxon>Metazoa</taxon>
        <taxon>Ecdysozoa</taxon>
        <taxon>Arthropoda</taxon>
        <taxon>Hexapoda</taxon>
        <taxon>Insecta</taxon>
        <taxon>Pterygota</taxon>
        <taxon>Neoptera</taxon>
        <taxon>Endopterygota</taxon>
        <taxon>Coleoptera</taxon>
        <taxon>Polyphaga</taxon>
        <taxon>Scarabaeiformia</taxon>
        <taxon>Scarabaeidae</taxon>
        <taxon>Rutelinae</taxon>
        <taxon>Popillia</taxon>
    </lineage>
</organism>
<evidence type="ECO:0000313" key="2">
    <source>
        <dbReference type="EMBL" id="KAK9710882.1"/>
    </source>
</evidence>
<keyword evidence="1" id="KW-0732">Signal</keyword>
<protein>
    <recommendedName>
        <fullName evidence="4">Secreted protein</fullName>
    </recommendedName>
</protein>
<comment type="caution">
    <text evidence="2">The sequence shown here is derived from an EMBL/GenBank/DDBJ whole genome shotgun (WGS) entry which is preliminary data.</text>
</comment>
<proteinExistence type="predicted"/>
<dbReference type="Proteomes" id="UP001458880">
    <property type="component" value="Unassembled WGS sequence"/>
</dbReference>
<evidence type="ECO:0000256" key="1">
    <source>
        <dbReference type="SAM" id="SignalP"/>
    </source>
</evidence>
<name>A0AAW1JZY6_POPJA</name>
<dbReference type="EMBL" id="JASPKY010000287">
    <property type="protein sequence ID" value="KAK9710882.1"/>
    <property type="molecule type" value="Genomic_DNA"/>
</dbReference>
<dbReference type="AlphaFoldDB" id="A0AAW1JZY6"/>
<evidence type="ECO:0000313" key="3">
    <source>
        <dbReference type="Proteomes" id="UP001458880"/>
    </source>
</evidence>
<evidence type="ECO:0008006" key="4">
    <source>
        <dbReference type="Google" id="ProtNLM"/>
    </source>
</evidence>
<sequence length="244" mass="27317">MKRIIFLVFLAVATSADVPRTKLKTYMVASPPYNIDCNILHCPPMNVRDTPYCLEYDTTEVIEVYGDCLVKKAICFSKKDAPAKDWNDVGERGGKPKLSKYNDVGERGGKPKLISVQQILTSVSSKATTIEKMKFLVLLVILAVAATADKPRKKLNNYIRHYRNPFGIDCDFGMCLPQATVWLLPQVADSKHCLEYDTTDVVEVIGYCLVEKAKCWGPANAPPKVVPMTLCDEAIPEDSWMYDN</sequence>